<dbReference type="InterPro" id="IPR010730">
    <property type="entry name" value="HET"/>
</dbReference>
<dbReference type="PANTHER" id="PTHR33112">
    <property type="entry name" value="DOMAIN PROTEIN, PUTATIVE-RELATED"/>
    <property type="match status" value="1"/>
</dbReference>
<protein>
    <recommendedName>
        <fullName evidence="1">Heterokaryon incompatibility domain-containing protein</fullName>
    </recommendedName>
</protein>
<evidence type="ECO:0000313" key="3">
    <source>
        <dbReference type="Proteomes" id="UP000245910"/>
    </source>
</evidence>
<sequence length="612" mass="68670">MFRKAKNDRLCAHPPGQGLLFLCGLGKGQGIQLMASERNDYPYYALLGGVGFYVDRDSPINHIIHGRTIPESPQSKDSLSSISEWLSDCSTHHQHYVNNTMKPTRLLRYEHDKGKVSLCTSVISDIKYAALSHCWGAVQPLTLNNGTKHQLEQGLPLDAFPKTFQDAFWLTHQLGIPYIWIDSLCILQDDNDDWVHESARMCDVYGNAYLTIAATRAANCSEGFLGPREGPGYGYIPFRQDGVHDSVAISPVPLRRISPWAGIIDLEKEPLSKRAWALQERYLPPRTVHFASDQMYFECRSGFHTQDNHMKTDDSEPDFKIHRRTTTKDDDELQDAWGAIVLRYTQRYLTVEADKLPAIGGLAARVFLERTSNGDPGEEYLAGLWRTSLLWDLAWKVIYGYTLRGAPTSYTAPSWSWASINQPLEFLGPEDIQSLAIVKGAKVDLENPENPFGQVTGGWVHLSCVKLHPCVVEYDDDDLSIGHLYFGDGEASFRVGVALDPPRFNLPRVRLADYSDKKPELVAVPLTLHFDNGNPSLEGDNRVYGAYFLILISSNSLAGPINGPPRYRRVGVGTSFESDDREMPNSKDARRRMENICMTAMTQGTLEDIIIV</sequence>
<dbReference type="Pfam" id="PF06985">
    <property type="entry name" value="HET"/>
    <property type="match status" value="1"/>
</dbReference>
<organism evidence="2 3">
    <name type="scientific">Fusarium venenatum</name>
    <dbReference type="NCBI Taxonomy" id="56646"/>
    <lineage>
        <taxon>Eukaryota</taxon>
        <taxon>Fungi</taxon>
        <taxon>Dikarya</taxon>
        <taxon>Ascomycota</taxon>
        <taxon>Pezizomycotina</taxon>
        <taxon>Sordariomycetes</taxon>
        <taxon>Hypocreomycetidae</taxon>
        <taxon>Hypocreales</taxon>
        <taxon>Nectriaceae</taxon>
        <taxon>Fusarium</taxon>
    </lineage>
</organism>
<dbReference type="AlphaFoldDB" id="A0A2L2TJE4"/>
<proteinExistence type="predicted"/>
<dbReference type="RefSeq" id="XP_025584090.1">
    <property type="nucleotide sequence ID" value="XM_025733156.1"/>
</dbReference>
<dbReference type="STRING" id="56646.A0A2L2TJE4"/>
<dbReference type="Proteomes" id="UP000245910">
    <property type="component" value="Chromosome II"/>
</dbReference>
<accession>A0A2L2TJE4</accession>
<dbReference type="KEGG" id="fvn:FVRRES_04806"/>
<name>A0A2L2TJE4_9HYPO</name>
<keyword evidence="3" id="KW-1185">Reference proteome</keyword>
<dbReference type="GeneID" id="37256445"/>
<evidence type="ECO:0000313" key="2">
    <source>
        <dbReference type="EMBL" id="CEI60370.1"/>
    </source>
</evidence>
<reference evidence="3" key="1">
    <citation type="submission" date="2014-10" db="EMBL/GenBank/DDBJ databases">
        <authorList>
            <person name="King R."/>
        </authorList>
    </citation>
    <scope>NUCLEOTIDE SEQUENCE [LARGE SCALE GENOMIC DNA]</scope>
    <source>
        <strain evidence="3">A3/5</strain>
    </source>
</reference>
<feature type="domain" description="Heterokaryon incompatibility" evidence="1">
    <location>
        <begin position="128"/>
        <end position="280"/>
    </location>
</feature>
<dbReference type="PANTHER" id="PTHR33112:SF9">
    <property type="entry name" value="HETEROKARYON INCOMPATIBILITY DOMAIN-CONTAINING PROTEIN"/>
    <property type="match status" value="1"/>
</dbReference>
<dbReference type="EMBL" id="LN649230">
    <property type="protein sequence ID" value="CEI60370.1"/>
    <property type="molecule type" value="Genomic_DNA"/>
</dbReference>
<evidence type="ECO:0000259" key="1">
    <source>
        <dbReference type="Pfam" id="PF06985"/>
    </source>
</evidence>